<reference evidence="1" key="1">
    <citation type="submission" date="2016-07" db="EMBL/GenBank/DDBJ databases">
        <title>Microvirga ossetica sp. nov. a new species of rhizobia isolated from root nodules of the legume species Vicia alpestris Steven originated from North Ossetia region in the Caucasus.</title>
        <authorList>
            <person name="Safronova V.I."/>
            <person name="Kuznetsova I.G."/>
            <person name="Sazanova A.L."/>
            <person name="Belimov A."/>
            <person name="Andronov E."/>
            <person name="Osledkin Y.S."/>
            <person name="Onishchuk O.P."/>
            <person name="Kurchak O.N."/>
            <person name="Shaposhnikov A.I."/>
            <person name="Willems A."/>
            <person name="Tikhonovich I.A."/>
        </authorList>
    </citation>
    <scope>NUCLEOTIDE SEQUENCE [LARGE SCALE GENOMIC DNA]</scope>
    <source>
        <strain evidence="1">V5/3M</strain>
        <plasmid evidence="1">unnamed3</plasmid>
    </source>
</reference>
<dbReference type="InterPro" id="IPR036956">
    <property type="entry name" value="Impact_N_sf"/>
</dbReference>
<keyword evidence="1" id="KW-0614">Plasmid</keyword>
<dbReference type="EMBL" id="CP016618">
    <property type="protein sequence ID" value="ANY83703.1"/>
    <property type="molecule type" value="Genomic_DNA"/>
</dbReference>
<proteinExistence type="predicted"/>
<dbReference type="KEGG" id="moc:BB934_36275"/>
<dbReference type="AlphaFoldDB" id="A0A1B2EUP7"/>
<dbReference type="Gene3D" id="3.30.230.30">
    <property type="entry name" value="Impact, N-terminal domain"/>
    <property type="match status" value="1"/>
</dbReference>
<name>A0A1B2EUP7_9HYPH</name>
<geneLocation type="plasmid" evidence="1">
    <name>unnamed3</name>
</geneLocation>
<sequence length="62" mass="7138">MFTLERYKSIDQIIKKNRFVATVGPIASEHDAKNFIAAHSDLRAKLNCGVWRVGQSYRCRRA</sequence>
<organism evidence="1">
    <name type="scientific">Microvirga ossetica</name>
    <dbReference type="NCBI Taxonomy" id="1882682"/>
    <lineage>
        <taxon>Bacteria</taxon>
        <taxon>Pseudomonadati</taxon>
        <taxon>Pseudomonadota</taxon>
        <taxon>Alphaproteobacteria</taxon>
        <taxon>Hyphomicrobiales</taxon>
        <taxon>Methylobacteriaceae</taxon>
        <taxon>Microvirga</taxon>
    </lineage>
</organism>
<evidence type="ECO:0000313" key="1">
    <source>
        <dbReference type="EMBL" id="ANY83703.1"/>
    </source>
</evidence>
<accession>A0A1B2EUP7</accession>
<evidence type="ECO:0008006" key="2">
    <source>
        <dbReference type="Google" id="ProtNLM"/>
    </source>
</evidence>
<protein>
    <recommendedName>
        <fullName evidence="2">YCII-related domain-containing protein</fullName>
    </recommendedName>
</protein>
<gene>
    <name evidence="1" type="ORF">BB934_36275</name>
</gene>